<evidence type="ECO:0000313" key="3">
    <source>
        <dbReference type="Proteomes" id="UP000689129"/>
    </source>
</evidence>
<feature type="compositionally biased region" description="Polar residues" evidence="1">
    <location>
        <begin position="159"/>
        <end position="169"/>
    </location>
</feature>
<dbReference type="OrthoDB" id="5384020at2759"/>
<feature type="compositionally biased region" description="Low complexity" evidence="1">
    <location>
        <begin position="1"/>
        <end position="15"/>
    </location>
</feature>
<evidence type="ECO:0000256" key="1">
    <source>
        <dbReference type="SAM" id="MobiDB-lite"/>
    </source>
</evidence>
<comment type="caution">
    <text evidence="2">The sequence shown here is derived from an EMBL/GenBank/DDBJ whole genome shotgun (WGS) entry which is preliminary data.</text>
</comment>
<dbReference type="EMBL" id="JAEMWZ010000127">
    <property type="protein sequence ID" value="KAG7134950.1"/>
    <property type="molecule type" value="Genomic_DNA"/>
</dbReference>
<feature type="compositionally biased region" description="Polar residues" evidence="1">
    <location>
        <begin position="130"/>
        <end position="152"/>
    </location>
</feature>
<name>A0A8I3AQC4_VERLO</name>
<gene>
    <name evidence="2" type="ORF">HYQ45_007141</name>
</gene>
<feature type="compositionally biased region" description="Basic and acidic residues" evidence="1">
    <location>
        <begin position="199"/>
        <end position="216"/>
    </location>
</feature>
<protein>
    <submittedName>
        <fullName evidence="2">Uncharacterized protein</fullName>
    </submittedName>
</protein>
<feature type="region of interest" description="Disordered" evidence="1">
    <location>
        <begin position="103"/>
        <end position="252"/>
    </location>
</feature>
<accession>A0A8I3AQC4</accession>
<sequence length="252" mass="27149">MSNDNANNNANNNADMNHRRRGSVTQQALAGLFRSNSTSVGQNYQNSEAQRRRLSVATTGIGLAGTSPTNPSPFTGFRRGSMSTNSDSFDENAIDEEEVVRAPPTTPFARRMSFGAPAMRNVRPGGGSPSAPNDQGFNWSEQLKSRAESSVQGPRPSFSFGSTASTSPPRGNGNAMHDRAKSVSDMPAPPAQAAAMKPKAPEPQRKKPDAFQERILKGPAQAAAMKPKAPEPQRKKPDAFQERILKGDFYMD</sequence>
<organism evidence="2 3">
    <name type="scientific">Verticillium longisporum</name>
    <name type="common">Verticillium dahliae var. longisporum</name>
    <dbReference type="NCBI Taxonomy" id="100787"/>
    <lineage>
        <taxon>Eukaryota</taxon>
        <taxon>Fungi</taxon>
        <taxon>Dikarya</taxon>
        <taxon>Ascomycota</taxon>
        <taxon>Pezizomycotina</taxon>
        <taxon>Sordariomycetes</taxon>
        <taxon>Hypocreomycetidae</taxon>
        <taxon>Glomerellales</taxon>
        <taxon>Plectosphaerellaceae</taxon>
        <taxon>Verticillium</taxon>
    </lineage>
</organism>
<dbReference type="Proteomes" id="UP000689129">
    <property type="component" value="Unassembled WGS sequence"/>
</dbReference>
<dbReference type="AlphaFoldDB" id="A0A8I3AQC4"/>
<feature type="region of interest" description="Disordered" evidence="1">
    <location>
        <begin position="1"/>
        <end position="23"/>
    </location>
</feature>
<feature type="compositionally biased region" description="Basic and acidic residues" evidence="1">
    <location>
        <begin position="228"/>
        <end position="246"/>
    </location>
</feature>
<proteinExistence type="predicted"/>
<reference evidence="2" key="1">
    <citation type="journal article" date="2021" name="Mol. Plant Pathol.">
        <title>A 20-kb lineage-specific genomic region tames virulence in pathogenic amphidiploid Verticillium longisporum.</title>
        <authorList>
            <person name="Harting R."/>
            <person name="Starke J."/>
            <person name="Kusch H."/>
            <person name="Poggeler S."/>
            <person name="Maurus I."/>
            <person name="Schluter R."/>
            <person name="Landesfeind M."/>
            <person name="Bulla I."/>
            <person name="Nowrousian M."/>
            <person name="de Jonge R."/>
            <person name="Stahlhut G."/>
            <person name="Hoff K.J."/>
            <person name="Asshauer K.P."/>
            <person name="Thurmer A."/>
            <person name="Stanke M."/>
            <person name="Daniel R."/>
            <person name="Morgenstern B."/>
            <person name="Thomma B.P.H.J."/>
            <person name="Kronstad J.W."/>
            <person name="Braus-Stromeyer S.A."/>
            <person name="Braus G.H."/>
        </authorList>
    </citation>
    <scope>NUCLEOTIDE SEQUENCE</scope>
    <source>
        <strain evidence="2">Vl32</strain>
    </source>
</reference>
<evidence type="ECO:0000313" key="2">
    <source>
        <dbReference type="EMBL" id="KAG7134950.1"/>
    </source>
</evidence>